<feature type="non-terminal residue" evidence="1">
    <location>
        <position position="1"/>
    </location>
</feature>
<evidence type="ECO:0000313" key="1">
    <source>
        <dbReference type="EMBL" id="RDX74360.1"/>
    </source>
</evidence>
<gene>
    <name evidence="1" type="ORF">CR513_45913</name>
</gene>
<keyword evidence="2" id="KW-1185">Reference proteome</keyword>
<dbReference type="PANTHER" id="PTHR33067:SF15">
    <property type="entry name" value="RNA-DIRECTED DNA POLYMERASE"/>
    <property type="match status" value="1"/>
</dbReference>
<dbReference type="EMBL" id="QJKJ01010205">
    <property type="protein sequence ID" value="RDX74360.1"/>
    <property type="molecule type" value="Genomic_DNA"/>
</dbReference>
<dbReference type="AlphaFoldDB" id="A0A371F7T9"/>
<evidence type="ECO:0008006" key="3">
    <source>
        <dbReference type="Google" id="ProtNLM"/>
    </source>
</evidence>
<dbReference type="CDD" id="cd00303">
    <property type="entry name" value="retropepsin_like"/>
    <property type="match status" value="1"/>
</dbReference>
<accession>A0A371F7T9</accession>
<dbReference type="PANTHER" id="PTHR33067">
    <property type="entry name" value="RNA-DIRECTED DNA POLYMERASE-RELATED"/>
    <property type="match status" value="1"/>
</dbReference>
<organism evidence="1 2">
    <name type="scientific">Mucuna pruriens</name>
    <name type="common">Velvet bean</name>
    <name type="synonym">Dolichos pruriens</name>
    <dbReference type="NCBI Taxonomy" id="157652"/>
    <lineage>
        <taxon>Eukaryota</taxon>
        <taxon>Viridiplantae</taxon>
        <taxon>Streptophyta</taxon>
        <taxon>Embryophyta</taxon>
        <taxon>Tracheophyta</taxon>
        <taxon>Spermatophyta</taxon>
        <taxon>Magnoliopsida</taxon>
        <taxon>eudicotyledons</taxon>
        <taxon>Gunneridae</taxon>
        <taxon>Pentapetalae</taxon>
        <taxon>rosids</taxon>
        <taxon>fabids</taxon>
        <taxon>Fabales</taxon>
        <taxon>Fabaceae</taxon>
        <taxon>Papilionoideae</taxon>
        <taxon>50 kb inversion clade</taxon>
        <taxon>NPAAA clade</taxon>
        <taxon>indigoferoid/millettioid clade</taxon>
        <taxon>Phaseoleae</taxon>
        <taxon>Mucuna</taxon>
    </lineage>
</organism>
<comment type="caution">
    <text evidence="1">The sequence shown here is derived from an EMBL/GenBank/DDBJ whole genome shotgun (WGS) entry which is preliminary data.</text>
</comment>
<dbReference type="Proteomes" id="UP000257109">
    <property type="component" value="Unassembled WGS sequence"/>
</dbReference>
<reference evidence="1" key="1">
    <citation type="submission" date="2018-05" db="EMBL/GenBank/DDBJ databases">
        <title>Draft genome of Mucuna pruriens seed.</title>
        <authorList>
            <person name="Nnadi N.E."/>
            <person name="Vos R."/>
            <person name="Hasami M.H."/>
            <person name="Devisetty U.K."/>
            <person name="Aguiy J.C."/>
        </authorList>
    </citation>
    <scope>NUCLEOTIDE SEQUENCE [LARGE SCALE GENOMIC DNA]</scope>
    <source>
        <strain evidence="1">JCA_2017</strain>
    </source>
</reference>
<protein>
    <recommendedName>
        <fullName evidence="3">Retrovirus-related Pol polyprotein from transposon opus</fullName>
    </recommendedName>
</protein>
<evidence type="ECO:0000313" key="2">
    <source>
        <dbReference type="Proteomes" id="UP000257109"/>
    </source>
</evidence>
<name>A0A371F7T9_MUCPR</name>
<sequence length="224" mass="24986">MPTSVYKSLNFGDLEPTGMTIQLANRSFMHPLGVLEDVLVQVNELIFPTDFHVLDMEDETFGKGSTLILGRPFFMTARTKIDVHVGTLSMEFGDNLVQFNIFEAMKHPTKDHSLFGIDIIDELVAEHLQLEAIRNLVPSLSDFIVKKNNKSYSNNQIGVESNLANLSRKQSKVEIKSAHLVPNLNQVGQSDLNPIDDISPSPPPPAELKSLLSHLKYAYLGKDQ</sequence>
<dbReference type="InterPro" id="IPR021109">
    <property type="entry name" value="Peptidase_aspartic_dom_sf"/>
</dbReference>
<dbReference type="Gene3D" id="2.40.70.10">
    <property type="entry name" value="Acid Proteases"/>
    <property type="match status" value="1"/>
</dbReference>
<dbReference type="OrthoDB" id="1306327at2759"/>
<proteinExistence type="predicted"/>